<dbReference type="GO" id="GO:0008418">
    <property type="term" value="F:protein-N-terminal asparagine amidohydrolase activity"/>
    <property type="evidence" value="ECO:0007669"/>
    <property type="project" value="InterPro"/>
</dbReference>
<organism evidence="3">
    <name type="scientific">Ganoderma boninense</name>
    <dbReference type="NCBI Taxonomy" id="34458"/>
    <lineage>
        <taxon>Eukaryota</taxon>
        <taxon>Fungi</taxon>
        <taxon>Dikarya</taxon>
        <taxon>Basidiomycota</taxon>
        <taxon>Agaricomycotina</taxon>
        <taxon>Agaricomycetes</taxon>
        <taxon>Polyporales</taxon>
        <taxon>Polyporaceae</taxon>
        <taxon>Ganoderma</taxon>
    </lineage>
</organism>
<gene>
    <name evidence="3" type="primary">G4MRQ6</name>
</gene>
<dbReference type="AlphaFoldDB" id="A0A5K1K628"/>
<evidence type="ECO:0000313" key="3">
    <source>
        <dbReference type="EMBL" id="VWP01175.1"/>
    </source>
</evidence>
<dbReference type="InterPro" id="IPR039703">
    <property type="entry name" value="Nta1"/>
</dbReference>
<dbReference type="Gene3D" id="3.60.110.10">
    <property type="entry name" value="Carbon-nitrogen hydrolase"/>
    <property type="match status" value="1"/>
</dbReference>
<feature type="domain" description="CN hydrolase" evidence="2">
    <location>
        <begin position="31"/>
        <end position="131"/>
    </location>
</feature>
<evidence type="ECO:0000256" key="1">
    <source>
        <dbReference type="SAM" id="MobiDB-lite"/>
    </source>
</evidence>
<feature type="compositionally biased region" description="Basic and acidic residues" evidence="1">
    <location>
        <begin position="216"/>
        <end position="225"/>
    </location>
</feature>
<dbReference type="GO" id="GO:0070773">
    <property type="term" value="F:protein-N-terminal glutamine amidohydrolase activity"/>
    <property type="evidence" value="ECO:0007669"/>
    <property type="project" value="InterPro"/>
</dbReference>
<dbReference type="PANTHER" id="PTHR11750">
    <property type="entry name" value="PROTEIN N-TERMINAL AMIDASE"/>
    <property type="match status" value="1"/>
</dbReference>
<feature type="region of interest" description="Disordered" evidence="1">
    <location>
        <begin position="216"/>
        <end position="250"/>
    </location>
</feature>
<dbReference type="InterPro" id="IPR003010">
    <property type="entry name" value="C-N_Hydrolase"/>
</dbReference>
<dbReference type="PANTHER" id="PTHR11750:SF26">
    <property type="entry name" value="PROTEIN N-TERMINAL AMIDASE"/>
    <property type="match status" value="1"/>
</dbReference>
<dbReference type="EMBL" id="LR729159">
    <property type="protein sequence ID" value="VWP01175.1"/>
    <property type="molecule type" value="Genomic_DNA"/>
</dbReference>
<reference evidence="3" key="1">
    <citation type="submission" date="2019-10" db="EMBL/GenBank/DDBJ databases">
        <authorList>
            <person name="Nor Muhammad N."/>
        </authorList>
    </citation>
    <scope>NUCLEOTIDE SEQUENCE</scope>
</reference>
<proteinExistence type="predicted"/>
<protein>
    <submittedName>
        <fullName evidence="3">YTH domain-containing protein</fullName>
    </submittedName>
</protein>
<sequence>MTICFRSRGHTLGFTGYVFPDAPSISPYLEEPRTGPTSSFCASLAARLHCYVVAGYPERLKPEEVHRVVLPADHEKGTEAREVDKVGANSAALYGPDGQFVGDYRKTNLYETDMTWARAGTGFTTFLLPPPLNTVSLGICMDLNVQPPAVWDLTLGPYEVAEYCAAQRTNLLVLLNAWLDSKEDPEEDIDWDTINYWALRLRPLWAKVVEDAGDARAETKAHDDAADGAGSDSGSGSGSDLEVNQPRDRRKPVEELVVVVRGV</sequence>
<evidence type="ECO:0000259" key="2">
    <source>
        <dbReference type="Pfam" id="PF00795"/>
    </source>
</evidence>
<dbReference type="SUPFAM" id="SSF56317">
    <property type="entry name" value="Carbon-nitrogen hydrolase"/>
    <property type="match status" value="1"/>
</dbReference>
<name>A0A5K1K628_9APHY</name>
<dbReference type="InterPro" id="IPR036526">
    <property type="entry name" value="C-N_Hydrolase_sf"/>
</dbReference>
<dbReference type="Pfam" id="PF00795">
    <property type="entry name" value="CN_hydrolase"/>
    <property type="match status" value="1"/>
</dbReference>
<dbReference type="GO" id="GO:0030163">
    <property type="term" value="P:protein catabolic process"/>
    <property type="evidence" value="ECO:0007669"/>
    <property type="project" value="TreeGrafter"/>
</dbReference>
<accession>A0A5K1K628</accession>